<name>A0A0N9UR23_SPHMC</name>
<dbReference type="Gene3D" id="3.40.30.10">
    <property type="entry name" value="Glutaredoxin"/>
    <property type="match status" value="1"/>
</dbReference>
<dbReference type="PATRIC" id="fig|33050.5.peg.28"/>
<dbReference type="GO" id="GO:0016740">
    <property type="term" value="F:transferase activity"/>
    <property type="evidence" value="ECO:0007669"/>
    <property type="project" value="UniProtKB-KW"/>
</dbReference>
<dbReference type="KEGG" id="smag:AN936_00140"/>
<dbReference type="CDD" id="cd03207">
    <property type="entry name" value="GST_C_8"/>
    <property type="match status" value="1"/>
</dbReference>
<organism evidence="3 4">
    <name type="scientific">Sphingopyxis macrogoltabida</name>
    <name type="common">Sphingomonas macrogoltabidus</name>
    <dbReference type="NCBI Taxonomy" id="33050"/>
    <lineage>
        <taxon>Bacteria</taxon>
        <taxon>Pseudomonadati</taxon>
        <taxon>Pseudomonadota</taxon>
        <taxon>Alphaproteobacteria</taxon>
        <taxon>Sphingomonadales</taxon>
        <taxon>Sphingomonadaceae</taxon>
        <taxon>Sphingopyxis</taxon>
    </lineage>
</organism>
<evidence type="ECO:0000259" key="2">
    <source>
        <dbReference type="PROSITE" id="PS50405"/>
    </source>
</evidence>
<dbReference type="SFLD" id="SFLDG00358">
    <property type="entry name" value="Main_(cytGST)"/>
    <property type="match status" value="1"/>
</dbReference>
<evidence type="ECO:0000259" key="1">
    <source>
        <dbReference type="PROSITE" id="PS50404"/>
    </source>
</evidence>
<reference evidence="3 4" key="1">
    <citation type="journal article" date="2015" name="Genome Announc.">
        <title>Complete Genome Sequence of Polypropylene Glycol- and Polyethylene Glycol-Degrading Sphingopyxis macrogoltabida Strain EY-1.</title>
        <authorList>
            <person name="Ohtsubo Y."/>
            <person name="Nagata Y."/>
            <person name="Numata M."/>
            <person name="Tsuchikane K."/>
            <person name="Hosoyama A."/>
            <person name="Yamazoe A."/>
            <person name="Tsuda M."/>
            <person name="Fujita N."/>
            <person name="Kawai F."/>
        </authorList>
    </citation>
    <scope>NUCLEOTIDE SEQUENCE [LARGE SCALE GENOMIC DNA]</scope>
    <source>
        <strain evidence="3 4">EY-1</strain>
    </source>
</reference>
<dbReference type="Gene3D" id="1.20.1050.10">
    <property type="match status" value="1"/>
</dbReference>
<dbReference type="InterPro" id="IPR040079">
    <property type="entry name" value="Glutathione_S-Trfase"/>
</dbReference>
<dbReference type="CDD" id="cd03046">
    <property type="entry name" value="GST_N_GTT1_like"/>
    <property type="match status" value="1"/>
</dbReference>
<proteinExistence type="predicted"/>
<dbReference type="PANTHER" id="PTHR44051">
    <property type="entry name" value="GLUTATHIONE S-TRANSFERASE-RELATED"/>
    <property type="match status" value="1"/>
</dbReference>
<dbReference type="InterPro" id="IPR004045">
    <property type="entry name" value="Glutathione_S-Trfase_N"/>
</dbReference>
<gene>
    <name evidence="3" type="ORF">AN936_00140</name>
</gene>
<evidence type="ECO:0000313" key="3">
    <source>
        <dbReference type="EMBL" id="ALH78840.1"/>
    </source>
</evidence>
<dbReference type="PANTHER" id="PTHR44051:SF8">
    <property type="entry name" value="GLUTATHIONE S-TRANSFERASE GSTA"/>
    <property type="match status" value="1"/>
</dbReference>
<dbReference type="Proteomes" id="UP000058074">
    <property type="component" value="Chromosome"/>
</dbReference>
<feature type="domain" description="GST C-terminal" evidence="2">
    <location>
        <begin position="95"/>
        <end position="223"/>
    </location>
</feature>
<protein>
    <submittedName>
        <fullName evidence="3">Glutathione S-transferase</fullName>
    </submittedName>
</protein>
<dbReference type="OrthoDB" id="9811242at2"/>
<dbReference type="SUPFAM" id="SSF52833">
    <property type="entry name" value="Thioredoxin-like"/>
    <property type="match status" value="1"/>
</dbReference>
<dbReference type="InterPro" id="IPR036282">
    <property type="entry name" value="Glutathione-S-Trfase_C_sf"/>
</dbReference>
<dbReference type="FunFam" id="3.40.30.10:FF:000331">
    <property type="entry name" value="Glutathione S-transferase"/>
    <property type="match status" value="1"/>
</dbReference>
<dbReference type="SUPFAM" id="SSF47616">
    <property type="entry name" value="GST C-terminal domain-like"/>
    <property type="match status" value="1"/>
</dbReference>
<dbReference type="EMBL" id="CP012700">
    <property type="protein sequence ID" value="ALH78840.1"/>
    <property type="molecule type" value="Genomic_DNA"/>
</dbReference>
<dbReference type="AlphaFoldDB" id="A0A0N9UR23"/>
<keyword evidence="3" id="KW-0808">Transferase</keyword>
<dbReference type="InterPro" id="IPR036249">
    <property type="entry name" value="Thioredoxin-like_sf"/>
</dbReference>
<dbReference type="InterPro" id="IPR010987">
    <property type="entry name" value="Glutathione-S-Trfase_C-like"/>
</dbReference>
<dbReference type="RefSeq" id="WP_054586371.1">
    <property type="nucleotide sequence ID" value="NZ_CP012700.1"/>
</dbReference>
<accession>A0A0N9UR23</accession>
<sequence length="224" mass="25055">MPVNPDSKLEVTAFDWVPDFARGYVRDLRPRWACEEIGLDYAEHLISAINRPADHFLFQPWGQVPVLNDGGVRLFESGAILLHLAEKDERLLPRDPQGRANTLAWLFAAYNSVEPMLFELGNVDIFAKDEEWAKLRRPSLIEFIQGRLGRLDDAIGDKHYLTGAFTVADIAMATVLREGVEAGLIAEQPRLQAYLDRCLARPAFRRALDAQLAAFSEEAGPPAA</sequence>
<feature type="domain" description="GST N-terminal" evidence="1">
    <location>
        <begin position="14"/>
        <end position="92"/>
    </location>
</feature>
<dbReference type="SFLD" id="SFLDS00019">
    <property type="entry name" value="Glutathione_Transferase_(cytos"/>
    <property type="match status" value="1"/>
</dbReference>
<dbReference type="Pfam" id="PF02798">
    <property type="entry name" value="GST_N"/>
    <property type="match status" value="1"/>
</dbReference>
<evidence type="ECO:0000313" key="4">
    <source>
        <dbReference type="Proteomes" id="UP000058074"/>
    </source>
</evidence>
<dbReference type="PROSITE" id="PS50404">
    <property type="entry name" value="GST_NTER"/>
    <property type="match status" value="1"/>
</dbReference>
<dbReference type="PROSITE" id="PS50405">
    <property type="entry name" value="GST_CTER"/>
    <property type="match status" value="1"/>
</dbReference>